<dbReference type="AlphaFoldDB" id="A0ABD2MHA7"/>
<keyword evidence="2" id="KW-1185">Reference proteome</keyword>
<evidence type="ECO:0000313" key="2">
    <source>
        <dbReference type="Proteomes" id="UP001516400"/>
    </source>
</evidence>
<protein>
    <submittedName>
        <fullName evidence="1">Uncharacterized protein</fullName>
    </submittedName>
</protein>
<proteinExistence type="predicted"/>
<evidence type="ECO:0000313" key="1">
    <source>
        <dbReference type="EMBL" id="KAL3265733.1"/>
    </source>
</evidence>
<comment type="caution">
    <text evidence="1">The sequence shown here is derived from an EMBL/GenBank/DDBJ whole genome shotgun (WGS) entry which is preliminary data.</text>
</comment>
<dbReference type="EMBL" id="JABFTP020000001">
    <property type="protein sequence ID" value="KAL3265733.1"/>
    <property type="molecule type" value="Genomic_DNA"/>
</dbReference>
<dbReference type="Proteomes" id="UP001516400">
    <property type="component" value="Unassembled WGS sequence"/>
</dbReference>
<gene>
    <name evidence="1" type="ORF">HHI36_009935</name>
</gene>
<accession>A0ABD2MHA7</accession>
<sequence length="171" mass="19541">MPSPPLSRAQRIISMCAIPAPPSRNNEDASAYFGDVISQDLGMIGIAMEEEITMTNKNNDSEFVDNTDECTDENIDEDIEKQHYGNRDMIVNEEVTMREEIIVEECVEHINEDINANIDVNIDEQHFRNQKIILNECTGIFDIVKDSSSLQVEKMDETIPTKYNKKNNQKL</sequence>
<reference evidence="1 2" key="1">
    <citation type="journal article" date="2021" name="BMC Biol.">
        <title>Horizontally acquired antibacterial genes associated with adaptive radiation of ladybird beetles.</title>
        <authorList>
            <person name="Li H.S."/>
            <person name="Tang X.F."/>
            <person name="Huang Y.H."/>
            <person name="Xu Z.Y."/>
            <person name="Chen M.L."/>
            <person name="Du X.Y."/>
            <person name="Qiu B.Y."/>
            <person name="Chen P.T."/>
            <person name="Zhang W."/>
            <person name="Slipinski A."/>
            <person name="Escalona H.E."/>
            <person name="Waterhouse R.M."/>
            <person name="Zwick A."/>
            <person name="Pang H."/>
        </authorList>
    </citation>
    <scope>NUCLEOTIDE SEQUENCE [LARGE SCALE GENOMIC DNA]</scope>
    <source>
        <strain evidence="1">SYSU2018</strain>
    </source>
</reference>
<name>A0ABD2MHA7_9CUCU</name>
<organism evidence="1 2">
    <name type="scientific">Cryptolaemus montrouzieri</name>
    <dbReference type="NCBI Taxonomy" id="559131"/>
    <lineage>
        <taxon>Eukaryota</taxon>
        <taxon>Metazoa</taxon>
        <taxon>Ecdysozoa</taxon>
        <taxon>Arthropoda</taxon>
        <taxon>Hexapoda</taxon>
        <taxon>Insecta</taxon>
        <taxon>Pterygota</taxon>
        <taxon>Neoptera</taxon>
        <taxon>Endopterygota</taxon>
        <taxon>Coleoptera</taxon>
        <taxon>Polyphaga</taxon>
        <taxon>Cucujiformia</taxon>
        <taxon>Coccinelloidea</taxon>
        <taxon>Coccinellidae</taxon>
        <taxon>Scymninae</taxon>
        <taxon>Scymnini</taxon>
        <taxon>Cryptolaemus</taxon>
    </lineage>
</organism>